<dbReference type="Proteomes" id="UP001230426">
    <property type="component" value="Unassembled WGS sequence"/>
</dbReference>
<keyword evidence="10" id="KW-1185">Reference proteome</keyword>
<proteinExistence type="inferred from homology"/>
<feature type="domain" description="ABC transmembrane type-1" evidence="8">
    <location>
        <begin position="88"/>
        <end position="277"/>
    </location>
</feature>
<evidence type="ECO:0000313" key="10">
    <source>
        <dbReference type="Proteomes" id="UP001230426"/>
    </source>
</evidence>
<feature type="transmembrane region" description="Helical" evidence="7">
    <location>
        <begin position="256"/>
        <end position="277"/>
    </location>
</feature>
<keyword evidence="4 7" id="KW-0812">Transmembrane</keyword>
<evidence type="ECO:0000256" key="5">
    <source>
        <dbReference type="ARBA" id="ARBA00022989"/>
    </source>
</evidence>
<evidence type="ECO:0000256" key="6">
    <source>
        <dbReference type="ARBA" id="ARBA00023136"/>
    </source>
</evidence>
<dbReference type="Pfam" id="PF00528">
    <property type="entry name" value="BPD_transp_1"/>
    <property type="match status" value="1"/>
</dbReference>
<dbReference type="PROSITE" id="PS50928">
    <property type="entry name" value="ABC_TM1"/>
    <property type="match status" value="1"/>
</dbReference>
<feature type="transmembrane region" description="Helical" evidence="7">
    <location>
        <begin position="198"/>
        <end position="220"/>
    </location>
</feature>
<feature type="transmembrane region" description="Helical" evidence="7">
    <location>
        <begin position="125"/>
        <end position="147"/>
    </location>
</feature>
<organism evidence="9 10">
    <name type="scientific">Streptosporangium brasiliense</name>
    <dbReference type="NCBI Taxonomy" id="47480"/>
    <lineage>
        <taxon>Bacteria</taxon>
        <taxon>Bacillati</taxon>
        <taxon>Actinomycetota</taxon>
        <taxon>Actinomycetes</taxon>
        <taxon>Streptosporangiales</taxon>
        <taxon>Streptosporangiaceae</taxon>
        <taxon>Streptosporangium</taxon>
    </lineage>
</organism>
<dbReference type="Gene3D" id="1.10.3720.10">
    <property type="entry name" value="MetI-like"/>
    <property type="match status" value="1"/>
</dbReference>
<evidence type="ECO:0000256" key="7">
    <source>
        <dbReference type="RuleBase" id="RU363032"/>
    </source>
</evidence>
<dbReference type="CDD" id="cd06261">
    <property type="entry name" value="TM_PBP2"/>
    <property type="match status" value="1"/>
</dbReference>
<evidence type="ECO:0000256" key="3">
    <source>
        <dbReference type="ARBA" id="ARBA00022475"/>
    </source>
</evidence>
<reference evidence="9 10" key="1">
    <citation type="submission" date="2023-07" db="EMBL/GenBank/DDBJ databases">
        <title>Sequencing the genomes of 1000 actinobacteria strains.</title>
        <authorList>
            <person name="Klenk H.-P."/>
        </authorList>
    </citation>
    <scope>NUCLEOTIDE SEQUENCE [LARGE SCALE GENOMIC DNA]</scope>
    <source>
        <strain evidence="9 10">DSM 44109</strain>
    </source>
</reference>
<dbReference type="EMBL" id="JAUSRB010000002">
    <property type="protein sequence ID" value="MDP9869579.1"/>
    <property type="molecule type" value="Genomic_DNA"/>
</dbReference>
<keyword evidence="2 7" id="KW-0813">Transport</keyword>
<sequence length="292" mass="32110">MTATVTTPRQAAQADVSRRGRARLPFSAWHLLLAPLALIFAIPLVWLLLSSVMSNAEINRFPPALWPSRVDLGGYRYVLGNALFPRWFANSLIVSTVAVASNLLFGAFGGYAFARMRFSGSRSLLVLMLATMAIPFQLTMIPTFLVMKRLGLIDTLGALIVPSLVTPFAVFLLRQFFLSLPRELEEAAWIDGCSRLRVLFRVVLPLSRPALSTVAILTFLSTWNDLTWPLIAINHDNQYTLQLGLATFQGQHHTQWAAVMAGNVITVLPVLLAFVGAQKAFIQSITSSGLKG</sequence>
<keyword evidence="5 7" id="KW-1133">Transmembrane helix</keyword>
<evidence type="ECO:0000256" key="4">
    <source>
        <dbReference type="ARBA" id="ARBA00022692"/>
    </source>
</evidence>
<feature type="transmembrane region" description="Helical" evidence="7">
    <location>
        <begin position="28"/>
        <end position="49"/>
    </location>
</feature>
<dbReference type="PANTHER" id="PTHR43744">
    <property type="entry name" value="ABC TRANSPORTER PERMEASE PROTEIN MG189-RELATED-RELATED"/>
    <property type="match status" value="1"/>
</dbReference>
<gene>
    <name evidence="9" type="ORF">J2S55_008845</name>
</gene>
<comment type="caution">
    <text evidence="9">The sequence shown here is derived from an EMBL/GenBank/DDBJ whole genome shotgun (WGS) entry which is preliminary data.</text>
</comment>
<comment type="similarity">
    <text evidence="7">Belongs to the binding-protein-dependent transport system permease family.</text>
</comment>
<accession>A0ABT9RJX1</accession>
<evidence type="ECO:0000259" key="8">
    <source>
        <dbReference type="PROSITE" id="PS50928"/>
    </source>
</evidence>
<comment type="subcellular location">
    <subcellularLocation>
        <location evidence="1 7">Cell membrane</location>
        <topology evidence="1 7">Multi-pass membrane protein</topology>
    </subcellularLocation>
</comment>
<dbReference type="SUPFAM" id="SSF161098">
    <property type="entry name" value="MetI-like"/>
    <property type="match status" value="1"/>
</dbReference>
<feature type="transmembrane region" description="Helical" evidence="7">
    <location>
        <begin position="159"/>
        <end position="177"/>
    </location>
</feature>
<evidence type="ECO:0000313" key="9">
    <source>
        <dbReference type="EMBL" id="MDP9869579.1"/>
    </source>
</evidence>
<feature type="transmembrane region" description="Helical" evidence="7">
    <location>
        <begin position="87"/>
        <end position="113"/>
    </location>
</feature>
<keyword evidence="3" id="KW-1003">Cell membrane</keyword>
<dbReference type="InterPro" id="IPR035906">
    <property type="entry name" value="MetI-like_sf"/>
</dbReference>
<evidence type="ECO:0000256" key="2">
    <source>
        <dbReference type="ARBA" id="ARBA00022448"/>
    </source>
</evidence>
<name>A0ABT9RJX1_9ACTN</name>
<protein>
    <submittedName>
        <fullName evidence="9">Multiple sugar transport system permease protein</fullName>
    </submittedName>
</protein>
<evidence type="ECO:0000256" key="1">
    <source>
        <dbReference type="ARBA" id="ARBA00004651"/>
    </source>
</evidence>
<dbReference type="RefSeq" id="WP_306873653.1">
    <property type="nucleotide sequence ID" value="NZ_JAUSRB010000002.1"/>
</dbReference>
<dbReference type="InterPro" id="IPR000515">
    <property type="entry name" value="MetI-like"/>
</dbReference>
<keyword evidence="6 7" id="KW-0472">Membrane</keyword>
<keyword evidence="9" id="KW-0762">Sugar transport</keyword>
<dbReference type="PANTHER" id="PTHR43744:SF12">
    <property type="entry name" value="ABC TRANSPORTER PERMEASE PROTEIN MG189-RELATED"/>
    <property type="match status" value="1"/>
</dbReference>